<dbReference type="PROSITE" id="PS00028">
    <property type="entry name" value="ZINC_FINGER_C2H2_1"/>
    <property type="match status" value="1"/>
</dbReference>
<name>A0AAN7VKZ3_9COLE</name>
<evidence type="ECO:0000313" key="4">
    <source>
        <dbReference type="Proteomes" id="UP001329430"/>
    </source>
</evidence>
<dbReference type="InterPro" id="IPR031885">
    <property type="entry name" value="DUF4764"/>
</dbReference>
<reference evidence="3 4" key="1">
    <citation type="journal article" date="2024" name="Insects">
        <title>An Improved Chromosome-Level Genome Assembly of the Firefly Pyrocoelia pectoralis.</title>
        <authorList>
            <person name="Fu X."/>
            <person name="Meyer-Rochow V.B."/>
            <person name="Ballantyne L."/>
            <person name="Zhu X."/>
        </authorList>
    </citation>
    <scope>NUCLEOTIDE SEQUENCE [LARGE SCALE GENOMIC DNA]</scope>
    <source>
        <strain evidence="3">XCY_ONT2</strain>
    </source>
</reference>
<keyword evidence="1" id="KW-0479">Metal-binding</keyword>
<evidence type="ECO:0000259" key="2">
    <source>
        <dbReference type="PROSITE" id="PS50157"/>
    </source>
</evidence>
<dbReference type="EMBL" id="JAVRBK010000003">
    <property type="protein sequence ID" value="KAK5647041.1"/>
    <property type="molecule type" value="Genomic_DNA"/>
</dbReference>
<keyword evidence="1" id="KW-0862">Zinc</keyword>
<keyword evidence="4" id="KW-1185">Reference proteome</keyword>
<gene>
    <name evidence="3" type="ORF">RI129_005505</name>
</gene>
<dbReference type="PROSITE" id="PS50157">
    <property type="entry name" value="ZINC_FINGER_C2H2_2"/>
    <property type="match status" value="1"/>
</dbReference>
<feature type="domain" description="C2H2-type" evidence="2">
    <location>
        <begin position="280"/>
        <end position="307"/>
    </location>
</feature>
<sequence>MAIQPSTGCVVKLFGDNQTINIPEVDDGMSNINKHVNGQDINLEYLLNSHQADSTSQVIQLTEQQALSLGIISNPSKLEKTSKTPYATTLVKNVENKRDDILVLNPLGSSENPIEITTDGQLLHSTQNLSPEHLQQIAQALQFSVKREEQKDILENAPPNIFYRIMYPDELNLKPFPAKPVKRGRKKKQAVTEEKLNIKEAEEPPKVTKGFRTRSGRVTRPPQHIKNDFTKIDTTEGDSMDMDELRTIDFESPSQTESSVTFQEDRLESHKRKRSISSQFRCPQCKKAYLGNNKMLRHFEKHPDHKPASDYYKARYDDTWNYLIDISNKNPAGQRGLKFCQELISLLNNIRVVAKSLFKNPTGLDKNLFFVDGMLSNVLGIDSGNYVLNESKLHKEVVLLHPCSNNADNNLQLDTDFSLKTLDSQKEENISFRQKCAQYEIQNKTDCADVNNVEPIHFNSNHNFNLNCDINSKPFNTDLNPFNEPFQVMKEKTSGNVITHQSGHDKKIHTDISLHNELLSDNLLLNSLPNLRSSVEELILNNVNNGQDSVLLDNSTSSDEVMNVDQFVNERLKNLTESDLELPNTLDLPTLDLFQFHTS</sequence>
<dbReference type="Proteomes" id="UP001329430">
    <property type="component" value="Chromosome 3"/>
</dbReference>
<comment type="caution">
    <text evidence="3">The sequence shown here is derived from an EMBL/GenBank/DDBJ whole genome shotgun (WGS) entry which is preliminary data.</text>
</comment>
<proteinExistence type="predicted"/>
<evidence type="ECO:0000313" key="3">
    <source>
        <dbReference type="EMBL" id="KAK5647041.1"/>
    </source>
</evidence>
<accession>A0AAN7VKZ3</accession>
<dbReference type="GO" id="GO:0008270">
    <property type="term" value="F:zinc ion binding"/>
    <property type="evidence" value="ECO:0007669"/>
    <property type="project" value="UniProtKB-KW"/>
</dbReference>
<protein>
    <recommendedName>
        <fullName evidence="2">C2H2-type domain-containing protein</fullName>
    </recommendedName>
</protein>
<dbReference type="AlphaFoldDB" id="A0AAN7VKZ3"/>
<organism evidence="3 4">
    <name type="scientific">Pyrocoelia pectoralis</name>
    <dbReference type="NCBI Taxonomy" id="417401"/>
    <lineage>
        <taxon>Eukaryota</taxon>
        <taxon>Metazoa</taxon>
        <taxon>Ecdysozoa</taxon>
        <taxon>Arthropoda</taxon>
        <taxon>Hexapoda</taxon>
        <taxon>Insecta</taxon>
        <taxon>Pterygota</taxon>
        <taxon>Neoptera</taxon>
        <taxon>Endopterygota</taxon>
        <taxon>Coleoptera</taxon>
        <taxon>Polyphaga</taxon>
        <taxon>Elateriformia</taxon>
        <taxon>Elateroidea</taxon>
        <taxon>Lampyridae</taxon>
        <taxon>Lampyrinae</taxon>
        <taxon>Pyrocoelia</taxon>
    </lineage>
</organism>
<dbReference type="Pfam" id="PF15961">
    <property type="entry name" value="DUF4764"/>
    <property type="match status" value="1"/>
</dbReference>
<dbReference type="InterPro" id="IPR013087">
    <property type="entry name" value="Znf_C2H2_type"/>
</dbReference>
<evidence type="ECO:0000256" key="1">
    <source>
        <dbReference type="PROSITE-ProRule" id="PRU00042"/>
    </source>
</evidence>
<keyword evidence="1" id="KW-0863">Zinc-finger</keyword>